<comment type="caution">
    <text evidence="1">The sequence shown here is derived from an EMBL/GenBank/DDBJ whole genome shotgun (WGS) entry which is preliminary data.</text>
</comment>
<dbReference type="EMBL" id="BBYQ01000124">
    <property type="protein sequence ID" value="GAP31725.1"/>
    <property type="molecule type" value="Genomic_DNA"/>
</dbReference>
<evidence type="ECO:0000313" key="2">
    <source>
        <dbReference type="Proteomes" id="UP000037179"/>
    </source>
</evidence>
<dbReference type="AlphaFoldDB" id="A0ABC9Z2F0"/>
<proteinExistence type="predicted"/>
<reference evidence="1 2" key="2">
    <citation type="journal article" date="2016" name="Genome Announc.">
        <title>Draft Genome Sequence of Erythromycin- and Oxytetracycline-Sensitive Nocardia seriolae Strain U-1 (NBRC 110359).</title>
        <authorList>
            <person name="Imajoh M."/>
            <person name="Sukeda M."/>
            <person name="Shimizu M."/>
            <person name="Yamane J."/>
            <person name="Ohnishi K."/>
            <person name="Oshima S."/>
        </authorList>
    </citation>
    <scope>NUCLEOTIDE SEQUENCE [LARGE SCALE GENOMIC DNA]</scope>
    <source>
        <strain evidence="1 2">U-1</strain>
    </source>
</reference>
<reference evidence="2" key="1">
    <citation type="submission" date="2015-07" db="EMBL/GenBank/DDBJ databases">
        <title>Nocardia seriolae U-1 whole genome shotgun sequence.</title>
        <authorList>
            <person name="Imajoh M."/>
            <person name="Fukumoto Y."/>
            <person name="Sukeda M."/>
            <person name="Yamane J."/>
            <person name="Yamasaki K."/>
            <person name="Shimizu M."/>
            <person name="Ohnishi K."/>
            <person name="Oshima S."/>
        </authorList>
    </citation>
    <scope>NUCLEOTIDE SEQUENCE [LARGE SCALE GENOMIC DNA]</scope>
    <source>
        <strain evidence="2">U-1</strain>
    </source>
</reference>
<accession>A0ABC9Z2F0</accession>
<sequence>MVPLGGTRSIRCLISSRSAAAPFGSFTPAGVQRRACLAIPSTSRTPQAATQRLAPKEVRLGRDFDTLSLLADRL</sequence>
<dbReference type="Proteomes" id="UP000037179">
    <property type="component" value="Unassembled WGS sequence"/>
</dbReference>
<gene>
    <name evidence="1" type="ORF">NSK11_contig00124-0027</name>
</gene>
<organism evidence="1 2">
    <name type="scientific">Nocardia seriolae</name>
    <dbReference type="NCBI Taxonomy" id="37332"/>
    <lineage>
        <taxon>Bacteria</taxon>
        <taxon>Bacillati</taxon>
        <taxon>Actinomycetota</taxon>
        <taxon>Actinomycetes</taxon>
        <taxon>Mycobacteriales</taxon>
        <taxon>Nocardiaceae</taxon>
        <taxon>Nocardia</taxon>
    </lineage>
</organism>
<protein>
    <submittedName>
        <fullName evidence="1">DNA mismatch repair protein MutS</fullName>
    </submittedName>
</protein>
<evidence type="ECO:0000313" key="1">
    <source>
        <dbReference type="EMBL" id="GAP31725.1"/>
    </source>
</evidence>
<keyword evidence="2" id="KW-1185">Reference proteome</keyword>
<name>A0ABC9Z2F0_9NOCA</name>